<feature type="region of interest" description="Disordered" evidence="1">
    <location>
        <begin position="177"/>
        <end position="196"/>
    </location>
</feature>
<feature type="compositionally biased region" description="Low complexity" evidence="1">
    <location>
        <begin position="83"/>
        <end position="95"/>
    </location>
</feature>
<protein>
    <submittedName>
        <fullName evidence="3">Nucleic-acid-binding protein from transposon X-element</fullName>
    </submittedName>
</protein>
<dbReference type="PANTHER" id="PTHR33273">
    <property type="entry name" value="DOMAIN-CONTAINING PROTEIN, PUTATIVE-RELATED"/>
    <property type="match status" value="1"/>
</dbReference>
<feature type="domain" description="Pre-C2HC" evidence="2">
    <location>
        <begin position="246"/>
        <end position="304"/>
    </location>
</feature>
<dbReference type="PANTHER" id="PTHR33273:SF2">
    <property type="entry name" value="ENDONUCLEASE_EXONUCLEASE_PHOSPHATASE DOMAIN-CONTAINING PROTEIN"/>
    <property type="match status" value="1"/>
</dbReference>
<name>A0A4Y2VG49_ARAVE</name>
<evidence type="ECO:0000313" key="4">
    <source>
        <dbReference type="Proteomes" id="UP000499080"/>
    </source>
</evidence>
<dbReference type="Proteomes" id="UP000499080">
    <property type="component" value="Unassembled WGS sequence"/>
</dbReference>
<dbReference type="OrthoDB" id="6624230at2759"/>
<evidence type="ECO:0000313" key="3">
    <source>
        <dbReference type="EMBL" id="GBO23126.1"/>
    </source>
</evidence>
<dbReference type="Pfam" id="PF07530">
    <property type="entry name" value="PRE_C2HC"/>
    <property type="match status" value="1"/>
</dbReference>
<keyword evidence="4" id="KW-1185">Reference proteome</keyword>
<evidence type="ECO:0000256" key="1">
    <source>
        <dbReference type="SAM" id="MobiDB-lite"/>
    </source>
</evidence>
<reference evidence="3 4" key="1">
    <citation type="journal article" date="2019" name="Sci. Rep.">
        <title>Orb-weaving spider Araneus ventricosus genome elucidates the spidroin gene catalogue.</title>
        <authorList>
            <person name="Kono N."/>
            <person name="Nakamura H."/>
            <person name="Ohtoshi R."/>
            <person name="Moran D.A.P."/>
            <person name="Shinohara A."/>
            <person name="Yoshida Y."/>
            <person name="Fujiwara M."/>
            <person name="Mori M."/>
            <person name="Tomita M."/>
            <person name="Arakawa K."/>
        </authorList>
    </citation>
    <scope>NUCLEOTIDE SEQUENCE [LARGE SCALE GENOMIC DNA]</scope>
</reference>
<sequence length="457" mass="51804">MVLIFLSVPVLRSVIFIFVKIDACLDTLEKVSPQSVELSNAIHMLDRSLNRILHRKISILTTLLSNQIIANAHTNSHVNNIFSDGGSDSESSSTSNAFHKKSKKNRRSPQKEENASKKIKQSFEYQINTSNRFANLENEQAHYENQSNLDDEMKDLDNQQGLFSHTAKTPSEINLRSFQNTQPGPSTANNSNNANKSRYVPPIYIDNPMNVPQLLDLLSEITKEKITSLLRPKLIKLYKIKSLKTNQGFAPTLCHPIRNRQSNTNFNLFLVTLPKIPKSKEIYQIEFIGRMRVTIESLRKKQSPGQCYNCQEFFHHSRLCTRNPRCMKCAGPHRSRECPKPKDTPPKCLHCNGPHTANFTGCPKNPVNRRTFSEAPENAWADPAIIAKIKMPPTPAVEPNPATQFIPRPVQLASNANPPTQEVFLKQMSQMMSSMMNSLFSQMANYYQMKPPTVSIQ</sequence>
<feature type="compositionally biased region" description="Basic residues" evidence="1">
    <location>
        <begin position="98"/>
        <end position="108"/>
    </location>
</feature>
<comment type="caution">
    <text evidence="3">The sequence shown here is derived from an EMBL/GenBank/DDBJ whole genome shotgun (WGS) entry which is preliminary data.</text>
</comment>
<feature type="region of interest" description="Disordered" evidence="1">
    <location>
        <begin position="83"/>
        <end position="122"/>
    </location>
</feature>
<dbReference type="AlphaFoldDB" id="A0A4Y2VG49"/>
<accession>A0A4Y2VG49</accession>
<gene>
    <name evidence="3" type="primary">ORF1_70</name>
    <name evidence="3" type="ORF">AVEN_226995_1</name>
</gene>
<organism evidence="3 4">
    <name type="scientific">Araneus ventricosus</name>
    <name type="common">Orbweaver spider</name>
    <name type="synonym">Epeira ventricosa</name>
    <dbReference type="NCBI Taxonomy" id="182803"/>
    <lineage>
        <taxon>Eukaryota</taxon>
        <taxon>Metazoa</taxon>
        <taxon>Ecdysozoa</taxon>
        <taxon>Arthropoda</taxon>
        <taxon>Chelicerata</taxon>
        <taxon>Arachnida</taxon>
        <taxon>Araneae</taxon>
        <taxon>Araneomorphae</taxon>
        <taxon>Entelegynae</taxon>
        <taxon>Araneoidea</taxon>
        <taxon>Araneidae</taxon>
        <taxon>Araneus</taxon>
    </lineage>
</organism>
<proteinExistence type="predicted"/>
<evidence type="ECO:0000259" key="2">
    <source>
        <dbReference type="Pfam" id="PF07530"/>
    </source>
</evidence>
<feature type="compositionally biased region" description="Low complexity" evidence="1">
    <location>
        <begin position="186"/>
        <end position="195"/>
    </location>
</feature>
<dbReference type="EMBL" id="BGPR01046163">
    <property type="protein sequence ID" value="GBO23126.1"/>
    <property type="molecule type" value="Genomic_DNA"/>
</dbReference>
<dbReference type="InterPro" id="IPR006579">
    <property type="entry name" value="Pre_C2HC_dom"/>
</dbReference>